<keyword evidence="1" id="KW-0175">Coiled coil</keyword>
<keyword evidence="4" id="KW-1185">Reference proteome</keyword>
<sequence>MPPKKATSRPSTPAAQLPETAADTRKIPADLLKNLRGAALLAALAEVYSSKVTNTDGKHIEMENNFFGAEERDTASLLHSMLRGEGAFSALFEQVQTPAGHDLYLREHLTGGHGVWIAGKHFDQTVLSRSAFKQKTSARATGRALYDNASDITLCNCKKAMSLISKLVPKVITLGEDNSVVGYASGETEEDFLRYINDGMYSVLNEDGIALDRSPATKSTDDDELTTSFEDGEENLGSSELLCVLNGDNDDEEDIEDIELTETVDAGEAAHTDKQFKPFGVVAPANYRFPGYFAFACFGPTRGVYFLDLLNPSGNSVEQLKVGKKTSRVAHREKEAKKLKCEREYSTSRGIRMETKVQLASIAQSEESASMRQKESRIAVIVSIIASKEKARDCKMQLLAHAEDKQKLFFDIDSLNDTIDILNDELKQLSEEKRETSKIVQAVMREAEQSMGVDENN</sequence>
<gene>
    <name evidence="3" type="ORF">HJC23_004763</name>
</gene>
<dbReference type="EMBL" id="JABMIG020000213">
    <property type="protein sequence ID" value="KAL3785615.1"/>
    <property type="molecule type" value="Genomic_DNA"/>
</dbReference>
<name>A0ABD3PBS0_9STRA</name>
<feature type="coiled-coil region" evidence="1">
    <location>
        <begin position="412"/>
        <end position="446"/>
    </location>
</feature>
<comment type="caution">
    <text evidence="3">The sequence shown here is derived from an EMBL/GenBank/DDBJ whole genome shotgun (WGS) entry which is preliminary data.</text>
</comment>
<evidence type="ECO:0000256" key="1">
    <source>
        <dbReference type="SAM" id="Coils"/>
    </source>
</evidence>
<accession>A0ABD3PBS0</accession>
<organism evidence="3 4">
    <name type="scientific">Cyclotella cryptica</name>
    <dbReference type="NCBI Taxonomy" id="29204"/>
    <lineage>
        <taxon>Eukaryota</taxon>
        <taxon>Sar</taxon>
        <taxon>Stramenopiles</taxon>
        <taxon>Ochrophyta</taxon>
        <taxon>Bacillariophyta</taxon>
        <taxon>Coscinodiscophyceae</taxon>
        <taxon>Thalassiosirophycidae</taxon>
        <taxon>Stephanodiscales</taxon>
        <taxon>Stephanodiscaceae</taxon>
        <taxon>Cyclotella</taxon>
    </lineage>
</organism>
<feature type="region of interest" description="Disordered" evidence="2">
    <location>
        <begin position="1"/>
        <end position="22"/>
    </location>
</feature>
<protein>
    <submittedName>
        <fullName evidence="3">Uncharacterized protein</fullName>
    </submittedName>
</protein>
<evidence type="ECO:0000313" key="3">
    <source>
        <dbReference type="EMBL" id="KAL3785615.1"/>
    </source>
</evidence>
<dbReference type="Proteomes" id="UP001516023">
    <property type="component" value="Unassembled WGS sequence"/>
</dbReference>
<proteinExistence type="predicted"/>
<evidence type="ECO:0000313" key="4">
    <source>
        <dbReference type="Proteomes" id="UP001516023"/>
    </source>
</evidence>
<evidence type="ECO:0000256" key="2">
    <source>
        <dbReference type="SAM" id="MobiDB-lite"/>
    </source>
</evidence>
<dbReference type="AlphaFoldDB" id="A0ABD3PBS0"/>
<reference evidence="3 4" key="1">
    <citation type="journal article" date="2020" name="G3 (Bethesda)">
        <title>Improved Reference Genome for Cyclotella cryptica CCMP332, a Model for Cell Wall Morphogenesis, Salinity Adaptation, and Lipid Production in Diatoms (Bacillariophyta).</title>
        <authorList>
            <person name="Roberts W.R."/>
            <person name="Downey K.M."/>
            <person name="Ruck E.C."/>
            <person name="Traller J.C."/>
            <person name="Alverson A.J."/>
        </authorList>
    </citation>
    <scope>NUCLEOTIDE SEQUENCE [LARGE SCALE GENOMIC DNA]</scope>
    <source>
        <strain evidence="3 4">CCMP332</strain>
    </source>
</reference>